<keyword evidence="5" id="KW-0997">Cell inner membrane</keyword>
<feature type="transmembrane region" description="Helical" evidence="9">
    <location>
        <begin position="289"/>
        <end position="310"/>
    </location>
</feature>
<comment type="caution">
    <text evidence="10">The sequence shown here is derived from an EMBL/GenBank/DDBJ whole genome shotgun (WGS) entry which is preliminary data.</text>
</comment>
<dbReference type="Proteomes" id="UP000018211">
    <property type="component" value="Unassembled WGS sequence"/>
</dbReference>
<keyword evidence="6 9" id="KW-0812">Transmembrane</keyword>
<dbReference type="GO" id="GO:0005886">
    <property type="term" value="C:plasma membrane"/>
    <property type="evidence" value="ECO:0007669"/>
    <property type="project" value="UniProtKB-SubCell"/>
</dbReference>
<dbReference type="InterPro" id="IPR001851">
    <property type="entry name" value="ABC_transp_permease"/>
</dbReference>
<comment type="subcellular location">
    <subcellularLocation>
        <location evidence="1">Cell inner membrane</location>
        <topology evidence="1">Multi-pass membrane protein</topology>
    </subcellularLocation>
</comment>
<feature type="transmembrane region" description="Helical" evidence="9">
    <location>
        <begin position="40"/>
        <end position="59"/>
    </location>
</feature>
<dbReference type="GO" id="GO:0022857">
    <property type="term" value="F:transmembrane transporter activity"/>
    <property type="evidence" value="ECO:0007669"/>
    <property type="project" value="InterPro"/>
</dbReference>
<evidence type="ECO:0000256" key="1">
    <source>
        <dbReference type="ARBA" id="ARBA00004429"/>
    </source>
</evidence>
<evidence type="ECO:0000313" key="11">
    <source>
        <dbReference type="Proteomes" id="UP000018211"/>
    </source>
</evidence>
<evidence type="ECO:0000313" key="10">
    <source>
        <dbReference type="EMBL" id="CCO47472.1"/>
    </source>
</evidence>
<keyword evidence="8 9" id="KW-0472">Membrane</keyword>
<evidence type="ECO:0000256" key="3">
    <source>
        <dbReference type="ARBA" id="ARBA00022448"/>
    </source>
</evidence>
<evidence type="ECO:0000256" key="2">
    <source>
        <dbReference type="ARBA" id="ARBA00007942"/>
    </source>
</evidence>
<dbReference type="Pfam" id="PF02653">
    <property type="entry name" value="BPD_transp_2"/>
    <property type="match status" value="1"/>
</dbReference>
<accession>A0AAV2VRX9</accession>
<evidence type="ECO:0000256" key="4">
    <source>
        <dbReference type="ARBA" id="ARBA00022475"/>
    </source>
</evidence>
<feature type="transmembrane region" description="Helical" evidence="9">
    <location>
        <begin position="91"/>
        <end position="109"/>
    </location>
</feature>
<proteinExistence type="inferred from homology"/>
<keyword evidence="7 9" id="KW-1133">Transmembrane helix</keyword>
<gene>
    <name evidence="10" type="ORF">VIBNISOn1_30167</name>
</gene>
<feature type="transmembrane region" description="Helical" evidence="9">
    <location>
        <begin position="247"/>
        <end position="277"/>
    </location>
</feature>
<dbReference type="PANTHER" id="PTHR32196:SF21">
    <property type="entry name" value="ABC TRANSPORTER PERMEASE PROTEIN YPHD-RELATED"/>
    <property type="match status" value="1"/>
</dbReference>
<evidence type="ECO:0000256" key="7">
    <source>
        <dbReference type="ARBA" id="ARBA00022989"/>
    </source>
</evidence>
<feature type="transmembrane region" description="Helical" evidence="9">
    <location>
        <begin position="65"/>
        <end position="84"/>
    </location>
</feature>
<reference evidence="10 11" key="1">
    <citation type="journal article" date="2013" name="ISME J.">
        <title>Comparative genomics of pathogenic lineages of Vibrio nigripulchritudo identifies virulence-associated traits.</title>
        <authorList>
            <person name="Goudenege D."/>
            <person name="Labreuche Y."/>
            <person name="Krin E."/>
            <person name="Ansquer D."/>
            <person name="Mangenot S."/>
            <person name="Calteau A."/>
            <person name="Medigue C."/>
            <person name="Mazel D."/>
            <person name="Polz M.F."/>
            <person name="Le Roux F."/>
        </authorList>
    </citation>
    <scope>NUCLEOTIDE SEQUENCE [LARGE SCALE GENOMIC DNA]</scope>
    <source>
        <strain evidence="10 11">SOn1</strain>
    </source>
</reference>
<evidence type="ECO:0000256" key="8">
    <source>
        <dbReference type="ARBA" id="ARBA00023136"/>
    </source>
</evidence>
<keyword evidence="3" id="KW-0813">Transport</keyword>
<dbReference type="EMBL" id="CAOF01000120">
    <property type="protein sequence ID" value="CCO47472.1"/>
    <property type="molecule type" value="Genomic_DNA"/>
</dbReference>
<evidence type="ECO:0000256" key="9">
    <source>
        <dbReference type="SAM" id="Phobius"/>
    </source>
</evidence>
<evidence type="ECO:0000256" key="6">
    <source>
        <dbReference type="ARBA" id="ARBA00022692"/>
    </source>
</evidence>
<evidence type="ECO:0000256" key="5">
    <source>
        <dbReference type="ARBA" id="ARBA00022519"/>
    </source>
</evidence>
<feature type="transmembrane region" description="Helical" evidence="9">
    <location>
        <begin position="206"/>
        <end position="226"/>
    </location>
</feature>
<sequence>MNAVVRTVMEKNIIFVTIACCIVFYLISPRFMSIDNMSAISRQIVPIGLIALGQFFVVVSGNIDLSLGMGSVLFSIVLGVLFGLTGGVEWGIVAVVVCSVAMGLANGLLVSRLKLPAFIVTLSTLFIATGLSGLIIPKGQMIFLVGDFFRFVGAEKFAGFYISFLFLALLYALAYVVYNHTRIGAYIIAIGNNEENAKLSGINVDAVKVGVFTFAGLCSGFAGLVLSTRMGFVQPGLDGNGILMDGIAAIIIGGTLILGGKGTIGGAFWGVLFIGVINNSLNLLNVEDVWHLVFKGSVIIAALALNWLLWQSRQSTSY</sequence>
<protein>
    <submittedName>
        <fullName evidence="10">Ribose/xylose/arabinose/galactoside ABC-type transport systems, permease component</fullName>
    </submittedName>
</protein>
<dbReference type="RefSeq" id="WP_022612275.1">
    <property type="nucleotide sequence ID" value="NZ_LK391965.1"/>
</dbReference>
<comment type="similarity">
    <text evidence="2">Belongs to the binding-protein-dependent transport system permease family. AraH/RbsC subfamily.</text>
</comment>
<feature type="transmembrane region" description="Helical" evidence="9">
    <location>
        <begin position="157"/>
        <end position="178"/>
    </location>
</feature>
<feature type="transmembrane region" description="Helical" evidence="9">
    <location>
        <begin position="12"/>
        <end position="28"/>
    </location>
</feature>
<dbReference type="PANTHER" id="PTHR32196">
    <property type="entry name" value="ABC TRANSPORTER PERMEASE PROTEIN YPHD-RELATED-RELATED"/>
    <property type="match status" value="1"/>
</dbReference>
<name>A0AAV2VRX9_9VIBR</name>
<organism evidence="10 11">
    <name type="scientific">Vibrio nigripulchritudo SOn1</name>
    <dbReference type="NCBI Taxonomy" id="1238450"/>
    <lineage>
        <taxon>Bacteria</taxon>
        <taxon>Pseudomonadati</taxon>
        <taxon>Pseudomonadota</taxon>
        <taxon>Gammaproteobacteria</taxon>
        <taxon>Vibrionales</taxon>
        <taxon>Vibrionaceae</taxon>
        <taxon>Vibrio</taxon>
    </lineage>
</organism>
<dbReference type="CDD" id="cd06579">
    <property type="entry name" value="TM_PBP1_transp_AraH_like"/>
    <property type="match status" value="1"/>
</dbReference>
<feature type="transmembrane region" description="Helical" evidence="9">
    <location>
        <begin position="115"/>
        <end position="136"/>
    </location>
</feature>
<dbReference type="AlphaFoldDB" id="A0AAV2VRX9"/>
<keyword evidence="4" id="KW-1003">Cell membrane</keyword>